<feature type="transmembrane region" description="Helical" evidence="16">
    <location>
        <begin position="486"/>
        <end position="507"/>
    </location>
</feature>
<comment type="caution">
    <text evidence="17">The sequence shown here is derived from an EMBL/GenBank/DDBJ whole genome shotgun (WGS) entry which is preliminary data.</text>
</comment>
<evidence type="ECO:0000256" key="12">
    <source>
        <dbReference type="ARBA" id="ARBA00023326"/>
    </source>
</evidence>
<keyword evidence="18" id="KW-1185">Reference proteome</keyword>
<evidence type="ECO:0000256" key="2">
    <source>
        <dbReference type="ARBA" id="ARBA00004236"/>
    </source>
</evidence>
<feature type="transmembrane region" description="Helical" evidence="16">
    <location>
        <begin position="559"/>
        <end position="583"/>
    </location>
</feature>
<reference evidence="17 18" key="1">
    <citation type="submission" date="2017-10" db="EMBL/GenBank/DDBJ databases">
        <title>Genomics of the genus Arcobacter.</title>
        <authorList>
            <person name="Perez-Cataluna A."/>
            <person name="Figueras M.J."/>
        </authorList>
    </citation>
    <scope>NUCLEOTIDE SEQUENCE [LARGE SCALE GENOMIC DNA]</scope>
    <source>
        <strain evidence="17 18">CECT 9230</strain>
    </source>
</reference>
<evidence type="ECO:0000256" key="9">
    <source>
        <dbReference type="ARBA" id="ARBA00023180"/>
    </source>
</evidence>
<dbReference type="InterPro" id="IPR017853">
    <property type="entry name" value="GH"/>
</dbReference>
<keyword evidence="7 17" id="KW-0378">Hydrolase</keyword>
<dbReference type="GO" id="GO:0071555">
    <property type="term" value="P:cell wall organization"/>
    <property type="evidence" value="ECO:0007669"/>
    <property type="project" value="UniProtKB-KW"/>
</dbReference>
<keyword evidence="5" id="KW-0964">Secreted</keyword>
<evidence type="ECO:0000256" key="5">
    <source>
        <dbReference type="ARBA" id="ARBA00022525"/>
    </source>
</evidence>
<evidence type="ECO:0000256" key="14">
    <source>
        <dbReference type="ARBA" id="ARBA00042373"/>
    </source>
</evidence>
<keyword evidence="9" id="KW-0325">Glycoprotein</keyword>
<dbReference type="InterPro" id="IPR050732">
    <property type="entry name" value="Beta-glucan_modifiers"/>
</dbReference>
<evidence type="ECO:0000256" key="16">
    <source>
        <dbReference type="SAM" id="Phobius"/>
    </source>
</evidence>
<feature type="transmembrane region" description="Helical" evidence="16">
    <location>
        <begin position="7"/>
        <end position="23"/>
    </location>
</feature>
<proteinExistence type="predicted"/>
<name>A0A366MQ35_9BACT</name>
<dbReference type="Proteomes" id="UP000252669">
    <property type="component" value="Unassembled WGS sequence"/>
</dbReference>
<keyword evidence="16" id="KW-1133">Transmembrane helix</keyword>
<feature type="transmembrane region" description="Helical" evidence="16">
    <location>
        <begin position="373"/>
        <end position="393"/>
    </location>
</feature>
<dbReference type="GO" id="GO:0000272">
    <property type="term" value="P:polysaccharide catabolic process"/>
    <property type="evidence" value="ECO:0007669"/>
    <property type="project" value="UniProtKB-KW"/>
</dbReference>
<dbReference type="PROSITE" id="PS00587">
    <property type="entry name" value="GLYCOSYL_HYDROL_F17"/>
    <property type="match status" value="1"/>
</dbReference>
<sequence>MNTNRLFLIFCSAIIALFFWHYLGEKAILKDDSNSFDKLQCVSYAPYGKDESPFLFDKGLVLKEENIRKDMELLSKYTSCVRTYSTVGQELIPKVAKDLNMQVLMGIWIGKEEKQAIAEISKLKELATQYPEVIKAIIVGNEVLLRGDSTENQLVKYIKEVKEALPQYQVTYADVWEYWIKYPKVKEVTDFVTIHILPYWEDDPKNIHDSIEHVKNVRLEVEKELGTSNILIGETGWPSEGRTRVDAHPSKINQAIFIRDFVKLANEHNWQYNIIEAIDQPWKRVSEGAVGGFWGIFDKDRADKNVFSGDVSNFPNYLYLAFGSLVLIFGFFFIFKKEQTSTIKIITFSAINTLFSILFMLQVEQYIVISRNYLEAIWAILLLGVQIYVYYQLLKHIVCKNQYEIISRVAFYLSAIFIFIMTVKLAYNGRYENFEIYGLTILAISFIWSYIGKFDRLKFGNFERLFAIILLLNTFVMLYSETTLNIFSNILAIINFIFVAILYLGSLKNSSFNELKKPIIYIIFTTVILVLFKNGLIMNNSLGMSCKENGGILCSFVGYIWYLLYFNYIGIAAIIASIVAFLINTRVVLFVALFLSILASMLTNTFLGAVAFIIVMYAITKDNDKKALI</sequence>
<dbReference type="GO" id="GO:0005886">
    <property type="term" value="C:plasma membrane"/>
    <property type="evidence" value="ECO:0007669"/>
    <property type="project" value="UniProtKB-SubCell"/>
</dbReference>
<dbReference type="GO" id="GO:0004553">
    <property type="term" value="F:hydrolase activity, hydrolyzing O-glycosyl compounds"/>
    <property type="evidence" value="ECO:0007669"/>
    <property type="project" value="InterPro"/>
</dbReference>
<feature type="transmembrane region" description="Helical" evidence="16">
    <location>
        <begin position="405"/>
        <end position="427"/>
    </location>
</feature>
<keyword evidence="3" id="KW-1003">Cell membrane</keyword>
<evidence type="ECO:0000256" key="11">
    <source>
        <dbReference type="ARBA" id="ARBA00023316"/>
    </source>
</evidence>
<dbReference type="InterPro" id="IPR000490">
    <property type="entry name" value="Glyco_hydro_17"/>
</dbReference>
<evidence type="ECO:0000256" key="1">
    <source>
        <dbReference type="ARBA" id="ARBA00004191"/>
    </source>
</evidence>
<dbReference type="PANTHER" id="PTHR16631:SF17">
    <property type="entry name" value="GLUCAN ENDO-1,3-BETA-GLUCOSIDASE BTGC"/>
    <property type="match status" value="1"/>
</dbReference>
<evidence type="ECO:0000256" key="7">
    <source>
        <dbReference type="ARBA" id="ARBA00022801"/>
    </source>
</evidence>
<keyword evidence="8 16" id="KW-0472">Membrane</keyword>
<evidence type="ECO:0000313" key="17">
    <source>
        <dbReference type="EMBL" id="RBQ28127.1"/>
    </source>
</evidence>
<evidence type="ECO:0000256" key="10">
    <source>
        <dbReference type="ARBA" id="ARBA00023277"/>
    </source>
</evidence>
<gene>
    <name evidence="17" type="ORF">CRU91_10965</name>
</gene>
<dbReference type="PANTHER" id="PTHR16631">
    <property type="entry name" value="GLUCAN 1,3-BETA-GLUCOSIDASE"/>
    <property type="match status" value="1"/>
</dbReference>
<keyword evidence="16" id="KW-0812">Transmembrane</keyword>
<dbReference type="Gene3D" id="3.20.20.80">
    <property type="entry name" value="Glycosidases"/>
    <property type="match status" value="1"/>
</dbReference>
<feature type="transmembrane region" description="Helical" evidence="16">
    <location>
        <begin position="342"/>
        <end position="361"/>
    </location>
</feature>
<protein>
    <recommendedName>
        <fullName evidence="15">Endo-1,3-beta-glucanase btgC</fullName>
    </recommendedName>
    <alternativeName>
        <fullName evidence="14">Laminarinase btgC</fullName>
    </alternativeName>
</protein>
<dbReference type="OrthoDB" id="9806824at2"/>
<dbReference type="AlphaFoldDB" id="A0A366MQ35"/>
<evidence type="ECO:0000256" key="3">
    <source>
        <dbReference type="ARBA" id="ARBA00022475"/>
    </source>
</evidence>
<feature type="transmembrane region" description="Helical" evidence="16">
    <location>
        <begin position="317"/>
        <end position="335"/>
    </location>
</feature>
<evidence type="ECO:0000256" key="15">
    <source>
        <dbReference type="ARBA" id="ARBA00043078"/>
    </source>
</evidence>
<keyword evidence="6" id="KW-0732">Signal</keyword>
<accession>A0A366MQ35</accession>
<comment type="function">
    <text evidence="13">Glucanases play a role in cell expansion during growth, in cell-cell fusion during mating, and in spore release during sporulation. This enzyme may be involved in beta-glucan degradation. Active on laminarin and lichenan.</text>
</comment>
<dbReference type="EMBL" id="PDKB01000023">
    <property type="protein sequence ID" value="RBQ28127.1"/>
    <property type="molecule type" value="Genomic_DNA"/>
</dbReference>
<dbReference type="RefSeq" id="WP_113895265.1">
    <property type="nucleotide sequence ID" value="NZ_JANJGA010000022.1"/>
</dbReference>
<keyword evidence="10" id="KW-0119">Carbohydrate metabolism</keyword>
<evidence type="ECO:0000256" key="8">
    <source>
        <dbReference type="ARBA" id="ARBA00023136"/>
    </source>
</evidence>
<evidence type="ECO:0000256" key="6">
    <source>
        <dbReference type="ARBA" id="ARBA00022729"/>
    </source>
</evidence>
<comment type="subcellular location">
    <subcellularLocation>
        <location evidence="2">Cell membrane</location>
    </subcellularLocation>
    <subcellularLocation>
        <location evidence="1">Secreted</location>
        <location evidence="1">Cell wall</location>
    </subcellularLocation>
</comment>
<dbReference type="SUPFAM" id="SSF51445">
    <property type="entry name" value="(Trans)glycosidases"/>
    <property type="match status" value="1"/>
</dbReference>
<keyword evidence="11" id="KW-0961">Cell wall biogenesis/degradation</keyword>
<evidence type="ECO:0000313" key="18">
    <source>
        <dbReference type="Proteomes" id="UP000252669"/>
    </source>
</evidence>
<keyword evidence="12" id="KW-0624">Polysaccharide degradation</keyword>
<feature type="transmembrane region" description="Helical" evidence="16">
    <location>
        <begin position="463"/>
        <end position="480"/>
    </location>
</feature>
<evidence type="ECO:0000256" key="13">
    <source>
        <dbReference type="ARBA" id="ARBA00037649"/>
    </source>
</evidence>
<feature type="transmembrane region" description="Helical" evidence="16">
    <location>
        <begin position="590"/>
        <end position="619"/>
    </location>
</feature>
<feature type="transmembrane region" description="Helical" evidence="16">
    <location>
        <begin position="519"/>
        <end position="539"/>
    </location>
</feature>
<feature type="transmembrane region" description="Helical" evidence="16">
    <location>
        <begin position="433"/>
        <end position="451"/>
    </location>
</feature>
<organism evidence="17 18">
    <name type="scientific">Aliarcobacter vitoriensis</name>
    <dbReference type="NCBI Taxonomy" id="2011099"/>
    <lineage>
        <taxon>Bacteria</taxon>
        <taxon>Pseudomonadati</taxon>
        <taxon>Campylobacterota</taxon>
        <taxon>Epsilonproteobacteria</taxon>
        <taxon>Campylobacterales</taxon>
        <taxon>Arcobacteraceae</taxon>
        <taxon>Aliarcobacter</taxon>
    </lineage>
</organism>
<keyword evidence="4" id="KW-0134">Cell wall</keyword>
<evidence type="ECO:0000256" key="4">
    <source>
        <dbReference type="ARBA" id="ARBA00022512"/>
    </source>
</evidence>